<feature type="transmembrane region" description="Helical" evidence="2">
    <location>
        <begin position="36"/>
        <end position="58"/>
    </location>
</feature>
<gene>
    <name evidence="3" type="ORF">EIP91_006323</name>
</gene>
<organism evidence="3 4">
    <name type="scientific">Steccherinum ochraceum</name>
    <dbReference type="NCBI Taxonomy" id="92696"/>
    <lineage>
        <taxon>Eukaryota</taxon>
        <taxon>Fungi</taxon>
        <taxon>Dikarya</taxon>
        <taxon>Basidiomycota</taxon>
        <taxon>Agaricomycotina</taxon>
        <taxon>Agaricomycetes</taxon>
        <taxon>Polyporales</taxon>
        <taxon>Steccherinaceae</taxon>
        <taxon>Steccherinum</taxon>
    </lineage>
</organism>
<accession>A0A4V2MXE3</accession>
<keyword evidence="2" id="KW-0812">Transmembrane</keyword>
<dbReference type="AlphaFoldDB" id="A0A4V2MXE3"/>
<proteinExistence type="predicted"/>
<evidence type="ECO:0000313" key="3">
    <source>
        <dbReference type="EMBL" id="TCD69787.1"/>
    </source>
</evidence>
<protein>
    <submittedName>
        <fullName evidence="3">Uncharacterized protein</fullName>
    </submittedName>
</protein>
<reference evidence="3 4" key="1">
    <citation type="submission" date="2018-11" db="EMBL/GenBank/DDBJ databases">
        <title>Genome assembly of Steccherinum ochraceum LE-BIN_3174, the white-rot fungus of the Steccherinaceae family (The Residual Polyporoid clade, Polyporales, Basidiomycota).</title>
        <authorList>
            <person name="Fedorova T.V."/>
            <person name="Glazunova O.A."/>
            <person name="Landesman E.O."/>
            <person name="Moiseenko K.V."/>
            <person name="Psurtseva N.V."/>
            <person name="Savinova O.S."/>
            <person name="Shakhova N.V."/>
            <person name="Tyazhelova T.V."/>
            <person name="Vasina D.V."/>
        </authorList>
    </citation>
    <scope>NUCLEOTIDE SEQUENCE [LARGE SCALE GENOMIC DNA]</scope>
    <source>
        <strain evidence="3 4">LE-BIN_3174</strain>
    </source>
</reference>
<sequence length="276" mass="29908">MHLFLFLLGIGILNPHAYEVFFAPFVTSIQSATDTVFALFVAIVLVPQVQVAALVELLRIPPPTRVPKLPPTPTVPSPAHHLSSPLAYLVSASIMVVLLTIVFLVVVQLAERDIAVPEQQPLVQPENVPASAPVDLVNEPAEQKDIVEPEPALVPAPAEPASPVASSSNSADDDALAPASPTFTEATLVEGDEDDRIVEEFRAALAGYRGRPQMRRARPAMENPFDVHSMDDIHIQYANARAVFTQQIGHELTGIEIARCAFAFLESIQSNRDRHG</sequence>
<dbReference type="EMBL" id="RWJN01000034">
    <property type="protein sequence ID" value="TCD69787.1"/>
    <property type="molecule type" value="Genomic_DNA"/>
</dbReference>
<keyword evidence="2" id="KW-0472">Membrane</keyword>
<keyword evidence="4" id="KW-1185">Reference proteome</keyword>
<feature type="transmembrane region" description="Helical" evidence="2">
    <location>
        <begin position="86"/>
        <end position="110"/>
    </location>
</feature>
<feature type="region of interest" description="Disordered" evidence="1">
    <location>
        <begin position="153"/>
        <end position="178"/>
    </location>
</feature>
<comment type="caution">
    <text evidence="3">The sequence shown here is derived from an EMBL/GenBank/DDBJ whole genome shotgun (WGS) entry which is preliminary data.</text>
</comment>
<feature type="compositionally biased region" description="Low complexity" evidence="1">
    <location>
        <begin position="161"/>
        <end position="178"/>
    </location>
</feature>
<keyword evidence="2" id="KW-1133">Transmembrane helix</keyword>
<name>A0A4V2MXE3_9APHY</name>
<evidence type="ECO:0000256" key="1">
    <source>
        <dbReference type="SAM" id="MobiDB-lite"/>
    </source>
</evidence>
<dbReference type="Proteomes" id="UP000292702">
    <property type="component" value="Unassembled WGS sequence"/>
</dbReference>
<evidence type="ECO:0000256" key="2">
    <source>
        <dbReference type="SAM" id="Phobius"/>
    </source>
</evidence>
<evidence type="ECO:0000313" key="4">
    <source>
        <dbReference type="Proteomes" id="UP000292702"/>
    </source>
</evidence>